<dbReference type="Proteomes" id="UP000827092">
    <property type="component" value="Unassembled WGS sequence"/>
</dbReference>
<sequence length="75" mass="8224">MSPLQRVNHSINLLYPNTHSTKIVSSRDEYHVRGRIFGVPGTTPDKIVCVVRGRAEMLAPPRPEQVMNASGIVGA</sequence>
<evidence type="ECO:0000313" key="1">
    <source>
        <dbReference type="EMBL" id="KAG8189156.1"/>
    </source>
</evidence>
<comment type="caution">
    <text evidence="1">The sequence shown here is derived from an EMBL/GenBank/DDBJ whole genome shotgun (WGS) entry which is preliminary data.</text>
</comment>
<reference evidence="1 2" key="1">
    <citation type="journal article" date="2022" name="Nat. Ecol. Evol.">
        <title>A masculinizing supergene underlies an exaggerated male reproductive morph in a spider.</title>
        <authorList>
            <person name="Hendrickx F."/>
            <person name="De Corte Z."/>
            <person name="Sonet G."/>
            <person name="Van Belleghem S.M."/>
            <person name="Kostlbacher S."/>
            <person name="Vangestel C."/>
        </authorList>
    </citation>
    <scope>NUCLEOTIDE SEQUENCE [LARGE SCALE GENOMIC DNA]</scope>
    <source>
        <strain evidence="1">W744_W776</strain>
    </source>
</reference>
<accession>A0AAV6UXX4</accession>
<keyword evidence="2" id="KW-1185">Reference proteome</keyword>
<protein>
    <submittedName>
        <fullName evidence="1">Uncharacterized protein</fullName>
    </submittedName>
</protein>
<gene>
    <name evidence="1" type="ORF">JTE90_018448</name>
</gene>
<evidence type="ECO:0000313" key="2">
    <source>
        <dbReference type="Proteomes" id="UP000827092"/>
    </source>
</evidence>
<organism evidence="1 2">
    <name type="scientific">Oedothorax gibbosus</name>
    <dbReference type="NCBI Taxonomy" id="931172"/>
    <lineage>
        <taxon>Eukaryota</taxon>
        <taxon>Metazoa</taxon>
        <taxon>Ecdysozoa</taxon>
        <taxon>Arthropoda</taxon>
        <taxon>Chelicerata</taxon>
        <taxon>Arachnida</taxon>
        <taxon>Araneae</taxon>
        <taxon>Araneomorphae</taxon>
        <taxon>Entelegynae</taxon>
        <taxon>Araneoidea</taxon>
        <taxon>Linyphiidae</taxon>
        <taxon>Erigoninae</taxon>
        <taxon>Oedothorax</taxon>
    </lineage>
</organism>
<dbReference type="AlphaFoldDB" id="A0AAV6UXX4"/>
<dbReference type="EMBL" id="JAFNEN010000220">
    <property type="protein sequence ID" value="KAG8189156.1"/>
    <property type="molecule type" value="Genomic_DNA"/>
</dbReference>
<proteinExistence type="predicted"/>
<name>A0AAV6UXX4_9ARAC</name>